<reference evidence="1 2" key="1">
    <citation type="journal article" date="2019" name="Emerg. Microbes Infect.">
        <title>Comprehensive subspecies identification of 175 nontuberculous mycobacteria species based on 7547 genomic profiles.</title>
        <authorList>
            <person name="Matsumoto Y."/>
            <person name="Kinjo T."/>
            <person name="Motooka D."/>
            <person name="Nabeya D."/>
            <person name="Jung N."/>
            <person name="Uechi K."/>
            <person name="Horii T."/>
            <person name="Iida T."/>
            <person name="Fujita J."/>
            <person name="Nakamura S."/>
        </authorList>
    </citation>
    <scope>NUCLEOTIDE SEQUENCE [LARGE SCALE GENOMIC DNA]</scope>
    <source>
        <strain evidence="1 2">JCM 6396</strain>
    </source>
</reference>
<accession>A0A7I7K4K2</accession>
<evidence type="ECO:0000313" key="2">
    <source>
        <dbReference type="Proteomes" id="UP000467006"/>
    </source>
</evidence>
<dbReference type="RefSeq" id="WP_098005580.1">
    <property type="nucleotide sequence ID" value="NZ_AP022563.1"/>
</dbReference>
<dbReference type="OrthoDB" id="4729167at2"/>
<dbReference type="KEGG" id="mdu:MDUV_38670"/>
<organism evidence="1 2">
    <name type="scientific">Mycolicibacterium duvalii</name>
    <dbReference type="NCBI Taxonomy" id="39688"/>
    <lineage>
        <taxon>Bacteria</taxon>
        <taxon>Bacillati</taxon>
        <taxon>Actinomycetota</taxon>
        <taxon>Actinomycetes</taxon>
        <taxon>Mycobacteriales</taxon>
        <taxon>Mycobacteriaceae</taxon>
        <taxon>Mycolicibacterium</taxon>
    </lineage>
</organism>
<name>A0A7I7K4K2_9MYCO</name>
<protein>
    <submittedName>
        <fullName evidence="1">Uncharacterized protein</fullName>
    </submittedName>
</protein>
<gene>
    <name evidence="1" type="ORF">MDUV_38670</name>
</gene>
<evidence type="ECO:0000313" key="1">
    <source>
        <dbReference type="EMBL" id="BBX19007.1"/>
    </source>
</evidence>
<keyword evidence="2" id="KW-1185">Reference proteome</keyword>
<dbReference type="Proteomes" id="UP000467006">
    <property type="component" value="Chromosome"/>
</dbReference>
<proteinExistence type="predicted"/>
<dbReference type="EMBL" id="AP022563">
    <property type="protein sequence ID" value="BBX19007.1"/>
    <property type="molecule type" value="Genomic_DNA"/>
</dbReference>
<dbReference type="AlphaFoldDB" id="A0A7I7K4K2"/>
<sequence>MSRRSEQKKARRRKRQAAREQTWLPAQVVDELQIAADLEDFDARLTERGWMFSEEADDDVGVVWFWPASHADVADAGELVDATVVLLTPEDGGETAHVIFVGTADDYQFGLEELFEYLDVIEAYRLGEPVPDFG</sequence>